<evidence type="ECO:0000313" key="3">
    <source>
        <dbReference type="Proteomes" id="UP000224567"/>
    </source>
</evidence>
<comment type="caution">
    <text evidence="2">The sequence shown here is derived from an EMBL/GenBank/DDBJ whole genome shotgun (WGS) entry which is preliminary data.</text>
</comment>
<dbReference type="InterPro" id="IPR044792">
    <property type="entry name" value="TAR1"/>
</dbReference>
<reference evidence="3" key="2">
    <citation type="journal article" date="2017" name="J. Anim. Genet.">
        <title>Multiple reference genome sequences of hot pepper reveal the massive evolution of plant disease resistance genes by retroduplication.</title>
        <authorList>
            <person name="Kim S."/>
            <person name="Park J."/>
            <person name="Yeom S.-I."/>
            <person name="Kim Y.-M."/>
            <person name="Seo E."/>
            <person name="Kim K.-T."/>
            <person name="Kim M.-S."/>
            <person name="Lee J.M."/>
            <person name="Cheong K."/>
            <person name="Shin H.-S."/>
            <person name="Kim S.-B."/>
            <person name="Han K."/>
            <person name="Lee J."/>
            <person name="Park M."/>
            <person name="Lee H.-A."/>
            <person name="Lee H.-Y."/>
            <person name="Lee Y."/>
            <person name="Oh S."/>
            <person name="Lee J.H."/>
            <person name="Choi E."/>
            <person name="Choi E."/>
            <person name="Lee S.E."/>
            <person name="Jeon J."/>
            <person name="Kim H."/>
            <person name="Choi G."/>
            <person name="Song H."/>
            <person name="Lee J."/>
            <person name="Lee S.-C."/>
            <person name="Kwon J.-K."/>
            <person name="Lee H.-Y."/>
            <person name="Koo N."/>
            <person name="Hong Y."/>
            <person name="Kim R.W."/>
            <person name="Kang W.-H."/>
            <person name="Huh J.H."/>
            <person name="Kang B.-C."/>
            <person name="Yang T.-J."/>
            <person name="Lee Y.-H."/>
            <person name="Bennetzen J.L."/>
            <person name="Choi D."/>
        </authorList>
    </citation>
    <scope>NUCLEOTIDE SEQUENCE [LARGE SCALE GENOMIC DNA]</scope>
    <source>
        <strain evidence="3">cv. PBC81</strain>
    </source>
</reference>
<dbReference type="PANTHER" id="PTHR47188">
    <property type="entry name" value="PROTEIN TAR1"/>
    <property type="match status" value="1"/>
</dbReference>
<accession>A0A2G2V281</accession>
<dbReference type="AlphaFoldDB" id="A0A2G2V281"/>
<feature type="compositionally biased region" description="Basic and acidic residues" evidence="1">
    <location>
        <begin position="443"/>
        <end position="452"/>
    </location>
</feature>
<reference evidence="2 3" key="1">
    <citation type="journal article" date="2017" name="Genome Biol.">
        <title>New reference genome sequences of hot pepper reveal the massive evolution of plant disease-resistance genes by retroduplication.</title>
        <authorList>
            <person name="Kim S."/>
            <person name="Park J."/>
            <person name="Yeom S.I."/>
            <person name="Kim Y.M."/>
            <person name="Seo E."/>
            <person name="Kim K.T."/>
            <person name="Kim M.S."/>
            <person name="Lee J.M."/>
            <person name="Cheong K."/>
            <person name="Shin H.S."/>
            <person name="Kim S.B."/>
            <person name="Han K."/>
            <person name="Lee J."/>
            <person name="Park M."/>
            <person name="Lee H.A."/>
            <person name="Lee H.Y."/>
            <person name="Lee Y."/>
            <person name="Oh S."/>
            <person name="Lee J.H."/>
            <person name="Choi E."/>
            <person name="Choi E."/>
            <person name="Lee S.E."/>
            <person name="Jeon J."/>
            <person name="Kim H."/>
            <person name="Choi G."/>
            <person name="Song H."/>
            <person name="Lee J."/>
            <person name="Lee S.C."/>
            <person name="Kwon J.K."/>
            <person name="Lee H.Y."/>
            <person name="Koo N."/>
            <person name="Hong Y."/>
            <person name="Kim R.W."/>
            <person name="Kang W.H."/>
            <person name="Huh J.H."/>
            <person name="Kang B.C."/>
            <person name="Yang T.J."/>
            <person name="Lee Y.H."/>
            <person name="Bennetzen J.L."/>
            <person name="Choi D."/>
        </authorList>
    </citation>
    <scope>NUCLEOTIDE SEQUENCE [LARGE SCALE GENOMIC DNA]</scope>
    <source>
        <strain evidence="3">cv. PBC81</strain>
    </source>
</reference>
<feature type="region of interest" description="Disordered" evidence="1">
    <location>
        <begin position="215"/>
        <end position="258"/>
    </location>
</feature>
<evidence type="ECO:0000256" key="1">
    <source>
        <dbReference type="SAM" id="MobiDB-lite"/>
    </source>
</evidence>
<sequence>MEIVLQGSRRSGLDNDTCPWGPRHLLRVDKRTAGACIASSPDSDLEAFSHNPAHGSFEPLAFQPRAMTNCVNQRFLSYWVELLLRHSPTDSRRVWDWDPRAQPSEPILFPKLRIHFADFSCLHCSIDQRYAHTRTLLRRSRLVGGAPLGGIPPISFLAPYGFTRPLTRTHVRLLGPCFKTGRMGSPQASVRSAQMPKHAGGARFLLQSRRRHSTSVSRAQALAAPPIHAGPRPESIGGPARRRSTSDRGASPAPIRFPPDNFKHSLTLFSKSFSSFPRGTCSLSVSRPYLALDGIHRPIWAAFPNNPTRRQRLVVRQGPGTTGLSPSPAPPSRGLGPGPPLRTLLQTTIRTTEPPDSKAGLFPRVVPPDLGSRSERLSAKGSWSPNARRAVAAATKRVELQPPLAATSVDVDSHLGQPRARGLREASIRPATTARPAVGARCEGGDAMRDAQADVPSA</sequence>
<proteinExistence type="predicted"/>
<dbReference type="Proteomes" id="UP000224567">
    <property type="component" value="Unassembled WGS sequence"/>
</dbReference>
<protein>
    <submittedName>
        <fullName evidence="2">Protein TAR1</fullName>
    </submittedName>
</protein>
<dbReference type="GO" id="GO:0043457">
    <property type="term" value="P:regulation of cellular respiration"/>
    <property type="evidence" value="ECO:0007669"/>
    <property type="project" value="InterPro"/>
</dbReference>
<dbReference type="PANTHER" id="PTHR47188:SF1">
    <property type="entry name" value="PROTEIN TAR1"/>
    <property type="match status" value="1"/>
</dbReference>
<organism evidence="2 3">
    <name type="scientific">Capsicum baccatum</name>
    <name type="common">Peruvian pepper</name>
    <dbReference type="NCBI Taxonomy" id="33114"/>
    <lineage>
        <taxon>Eukaryota</taxon>
        <taxon>Viridiplantae</taxon>
        <taxon>Streptophyta</taxon>
        <taxon>Embryophyta</taxon>
        <taxon>Tracheophyta</taxon>
        <taxon>Spermatophyta</taxon>
        <taxon>Magnoliopsida</taxon>
        <taxon>eudicotyledons</taxon>
        <taxon>Gunneridae</taxon>
        <taxon>Pentapetalae</taxon>
        <taxon>asterids</taxon>
        <taxon>lamiids</taxon>
        <taxon>Solanales</taxon>
        <taxon>Solanaceae</taxon>
        <taxon>Solanoideae</taxon>
        <taxon>Capsiceae</taxon>
        <taxon>Capsicum</taxon>
    </lineage>
</organism>
<evidence type="ECO:0000313" key="2">
    <source>
        <dbReference type="EMBL" id="PHT27086.1"/>
    </source>
</evidence>
<feature type="compositionally biased region" description="Low complexity" evidence="1">
    <location>
        <begin position="341"/>
        <end position="352"/>
    </location>
</feature>
<gene>
    <name evidence="2" type="ORF">CQW23_33307</name>
</gene>
<feature type="region of interest" description="Disordered" evidence="1">
    <location>
        <begin position="317"/>
        <end position="383"/>
    </location>
</feature>
<keyword evidence="3" id="KW-1185">Reference proteome</keyword>
<dbReference type="OrthoDB" id="1730646at2759"/>
<feature type="region of interest" description="Disordered" evidence="1">
    <location>
        <begin position="429"/>
        <end position="458"/>
    </location>
</feature>
<name>A0A2G2V281_CAPBA</name>
<dbReference type="EMBL" id="MLFT02000545">
    <property type="protein sequence ID" value="PHT27086.1"/>
    <property type="molecule type" value="Genomic_DNA"/>
</dbReference>